<dbReference type="PANTHER" id="PTHR24067">
    <property type="entry name" value="UBIQUITIN-CONJUGATING ENZYME E2"/>
    <property type="match status" value="1"/>
</dbReference>
<dbReference type="InterPro" id="IPR000608">
    <property type="entry name" value="UBC"/>
</dbReference>
<protein>
    <submittedName>
        <fullName evidence="3">Ubiquitin-conjugating enzyme E2 Z-like</fullName>
    </submittedName>
</protein>
<gene>
    <name evidence="3" type="primary">LOC125178191</name>
</gene>
<dbReference type="AlphaFoldDB" id="A0A979FK04"/>
<sequence>MRHQLEMIQHQMQELLGQGRQAEWWRRSRGWDGQQYAPHALRRARVDITALWRHKCPGIYAMPEETDITYTHAMIVGPPSTPYEGGFFIFGIRYGPDYPFEPPRVRCLSSYRYGRIIELHPHINTNGVVSLDILNTCSDHKWSSAHSLTSLLLSIQTILTDNVLLFDPKPSEGAKVLSEDVFIYDMYVAHQTISITVIKTLMGAKAYRIHPYILRAMKKEFFRNYQKYLEICRSYQFFDFKSFTVRTHDSITFIPHFAFLASMLRDLHHDRQLQAARRDAFKTTV</sequence>
<dbReference type="Proteomes" id="UP000694843">
    <property type="component" value="Unplaced"/>
</dbReference>
<dbReference type="SMART" id="SM00212">
    <property type="entry name" value="UBCc"/>
    <property type="match status" value="1"/>
</dbReference>
<dbReference type="KEGG" id="hazt:125178191"/>
<feature type="domain" description="UBC core" evidence="1">
    <location>
        <begin position="39"/>
        <end position="202"/>
    </location>
</feature>
<dbReference type="PROSITE" id="PS50127">
    <property type="entry name" value="UBC_2"/>
    <property type="match status" value="1"/>
</dbReference>
<dbReference type="Gene3D" id="3.10.110.10">
    <property type="entry name" value="Ubiquitin Conjugating Enzyme"/>
    <property type="match status" value="1"/>
</dbReference>
<evidence type="ECO:0000313" key="2">
    <source>
        <dbReference type="Proteomes" id="UP000694843"/>
    </source>
</evidence>
<evidence type="ECO:0000259" key="1">
    <source>
        <dbReference type="PROSITE" id="PS50127"/>
    </source>
</evidence>
<organism evidence="2 3">
    <name type="scientific">Hyalella azteca</name>
    <name type="common">Amphipod</name>
    <dbReference type="NCBI Taxonomy" id="294128"/>
    <lineage>
        <taxon>Eukaryota</taxon>
        <taxon>Metazoa</taxon>
        <taxon>Ecdysozoa</taxon>
        <taxon>Arthropoda</taxon>
        <taxon>Crustacea</taxon>
        <taxon>Multicrustacea</taxon>
        <taxon>Malacostraca</taxon>
        <taxon>Eumalacostraca</taxon>
        <taxon>Peracarida</taxon>
        <taxon>Amphipoda</taxon>
        <taxon>Senticaudata</taxon>
        <taxon>Talitrida</taxon>
        <taxon>Talitroidea</taxon>
        <taxon>Hyalellidae</taxon>
        <taxon>Hyalella</taxon>
    </lineage>
</organism>
<evidence type="ECO:0000313" key="3">
    <source>
        <dbReference type="RefSeq" id="XP_047737330.1"/>
    </source>
</evidence>
<accession>A0A979FK04</accession>
<dbReference type="GeneID" id="125178191"/>
<name>A0A979FK04_HYAAZ</name>
<dbReference type="InterPro" id="IPR016135">
    <property type="entry name" value="UBQ-conjugating_enzyme/RWD"/>
</dbReference>
<keyword evidence="2" id="KW-1185">Reference proteome</keyword>
<proteinExistence type="predicted"/>
<dbReference type="OrthoDB" id="47801at2759"/>
<dbReference type="RefSeq" id="XP_047737330.1">
    <property type="nucleotide sequence ID" value="XM_047881374.1"/>
</dbReference>
<dbReference type="InterPro" id="IPR050113">
    <property type="entry name" value="Ub_conjugating_enzyme"/>
</dbReference>
<dbReference type="Pfam" id="PF00179">
    <property type="entry name" value="UQ_con"/>
    <property type="match status" value="1"/>
</dbReference>
<reference evidence="3" key="1">
    <citation type="submission" date="2025-08" db="UniProtKB">
        <authorList>
            <consortium name="RefSeq"/>
        </authorList>
    </citation>
    <scope>IDENTIFICATION</scope>
    <source>
        <tissue evidence="3">Whole organism</tissue>
    </source>
</reference>
<dbReference type="OMA" id="DITYTHA"/>
<dbReference type="SUPFAM" id="SSF54495">
    <property type="entry name" value="UBC-like"/>
    <property type="match status" value="1"/>
</dbReference>